<feature type="region of interest" description="C-terminal hotdog fold" evidence="9">
    <location>
        <begin position="1033"/>
        <end position="1173"/>
    </location>
</feature>
<evidence type="ECO:0000256" key="2">
    <source>
        <dbReference type="ARBA" id="ARBA00022450"/>
    </source>
</evidence>
<dbReference type="InterPro" id="IPR014030">
    <property type="entry name" value="Ketoacyl_synth_N"/>
</dbReference>
<dbReference type="SMART" id="SM00823">
    <property type="entry name" value="PKS_PP"/>
    <property type="match status" value="1"/>
</dbReference>
<dbReference type="CDD" id="cd00833">
    <property type="entry name" value="PKS"/>
    <property type="match status" value="1"/>
</dbReference>
<dbReference type="InterPro" id="IPR009081">
    <property type="entry name" value="PP-bd_ACP"/>
</dbReference>
<keyword evidence="6" id="KW-0045">Antibiotic biosynthesis</keyword>
<dbReference type="InterPro" id="IPR049551">
    <property type="entry name" value="PKS_DH_C"/>
</dbReference>
<dbReference type="SUPFAM" id="SSF47336">
    <property type="entry name" value="ACP-like"/>
    <property type="match status" value="1"/>
</dbReference>
<evidence type="ECO:0000256" key="5">
    <source>
        <dbReference type="ARBA" id="ARBA00022857"/>
    </source>
</evidence>
<dbReference type="CDD" id="cd05195">
    <property type="entry name" value="enoyl_red"/>
    <property type="match status" value="1"/>
</dbReference>
<keyword evidence="2" id="KW-0596">Phosphopantetheine</keyword>
<dbReference type="Pfam" id="PF02801">
    <property type="entry name" value="Ketoacyl-synt_C"/>
    <property type="match status" value="1"/>
</dbReference>
<dbReference type="InterPro" id="IPR020806">
    <property type="entry name" value="PKS_PP-bd"/>
</dbReference>
<dbReference type="InterPro" id="IPR013968">
    <property type="entry name" value="PKS_KR"/>
</dbReference>
<dbReference type="Gene3D" id="3.10.129.110">
    <property type="entry name" value="Polyketide synthase dehydratase"/>
    <property type="match status" value="1"/>
</dbReference>
<dbReference type="Gene3D" id="3.90.180.10">
    <property type="entry name" value="Medium-chain alcohol dehydrogenases, catalytic domain"/>
    <property type="match status" value="1"/>
</dbReference>
<protein>
    <submittedName>
        <fullName evidence="13">Type I polyketide synthase</fullName>
    </submittedName>
</protein>
<dbReference type="Pfam" id="PF16197">
    <property type="entry name" value="KAsynt_C_assoc"/>
    <property type="match status" value="1"/>
</dbReference>
<dbReference type="InterPro" id="IPR016035">
    <property type="entry name" value="Acyl_Trfase/lysoPLipase"/>
</dbReference>
<evidence type="ECO:0000256" key="4">
    <source>
        <dbReference type="ARBA" id="ARBA00022679"/>
    </source>
</evidence>
<dbReference type="InterPro" id="IPR029063">
    <property type="entry name" value="SAM-dependent_MTases_sf"/>
</dbReference>
<keyword evidence="3" id="KW-0597">Phosphoprotein</keyword>
<comment type="pathway">
    <text evidence="1">Antibiotic biosynthesis.</text>
</comment>
<dbReference type="Gene3D" id="3.40.366.10">
    <property type="entry name" value="Malonyl-Coenzyme A Acyl Carrier Protein, domain 2"/>
    <property type="match status" value="1"/>
</dbReference>
<dbReference type="SMART" id="SM00829">
    <property type="entry name" value="PKS_ER"/>
    <property type="match status" value="1"/>
</dbReference>
<dbReference type="Pfam" id="PF08242">
    <property type="entry name" value="Methyltransf_12"/>
    <property type="match status" value="1"/>
</dbReference>
<evidence type="ECO:0000313" key="13">
    <source>
        <dbReference type="EMBL" id="GAA2429588.1"/>
    </source>
</evidence>
<dbReference type="SUPFAM" id="SSF51735">
    <property type="entry name" value="NAD(P)-binding Rossmann-fold domains"/>
    <property type="match status" value="3"/>
</dbReference>
<dbReference type="SUPFAM" id="SSF53901">
    <property type="entry name" value="Thiolase-like"/>
    <property type="match status" value="1"/>
</dbReference>
<dbReference type="PROSITE" id="PS52019">
    <property type="entry name" value="PKS_MFAS_DH"/>
    <property type="match status" value="1"/>
</dbReference>
<evidence type="ECO:0000256" key="6">
    <source>
        <dbReference type="ARBA" id="ARBA00023194"/>
    </source>
</evidence>
<dbReference type="Pfam" id="PF21089">
    <property type="entry name" value="PKS_DH_N"/>
    <property type="match status" value="1"/>
</dbReference>
<dbReference type="Pfam" id="PF08659">
    <property type="entry name" value="KR"/>
    <property type="match status" value="1"/>
</dbReference>
<dbReference type="InterPro" id="IPR018201">
    <property type="entry name" value="Ketoacyl_synth_AS"/>
</dbReference>
<dbReference type="InterPro" id="IPR057326">
    <property type="entry name" value="KR_dom"/>
</dbReference>
<dbReference type="SUPFAM" id="SSF52151">
    <property type="entry name" value="FabD/lysophospholipase-like"/>
    <property type="match status" value="1"/>
</dbReference>
<dbReference type="InterPro" id="IPR006162">
    <property type="entry name" value="Ppantetheine_attach_site"/>
</dbReference>
<evidence type="ECO:0000256" key="8">
    <source>
        <dbReference type="ARBA" id="ARBA00023315"/>
    </source>
</evidence>
<evidence type="ECO:0000256" key="1">
    <source>
        <dbReference type="ARBA" id="ARBA00004792"/>
    </source>
</evidence>
<dbReference type="SUPFAM" id="SSF50129">
    <property type="entry name" value="GroES-like"/>
    <property type="match status" value="1"/>
</dbReference>
<reference evidence="14" key="1">
    <citation type="journal article" date="2019" name="Int. J. Syst. Evol. Microbiol.">
        <title>The Global Catalogue of Microorganisms (GCM) 10K type strain sequencing project: providing services to taxonomists for standard genome sequencing and annotation.</title>
        <authorList>
            <consortium name="The Broad Institute Genomics Platform"/>
            <consortium name="The Broad Institute Genome Sequencing Center for Infectious Disease"/>
            <person name="Wu L."/>
            <person name="Ma J."/>
        </authorList>
    </citation>
    <scope>NUCLEOTIDE SEQUENCE [LARGE SCALE GENOMIC DNA]</scope>
    <source>
        <strain evidence="14">JCM 6922</strain>
    </source>
</reference>
<dbReference type="InterPro" id="IPR014031">
    <property type="entry name" value="Ketoacyl_synth_C"/>
</dbReference>
<evidence type="ECO:0000259" key="10">
    <source>
        <dbReference type="PROSITE" id="PS50075"/>
    </source>
</evidence>
<dbReference type="InterPro" id="IPR013217">
    <property type="entry name" value="Methyltransf_12"/>
</dbReference>
<dbReference type="InterPro" id="IPR016039">
    <property type="entry name" value="Thiolase-like"/>
</dbReference>
<dbReference type="InterPro" id="IPR016036">
    <property type="entry name" value="Malonyl_transacylase_ACP-bd"/>
</dbReference>
<dbReference type="PROSITE" id="PS00606">
    <property type="entry name" value="KS3_1"/>
    <property type="match status" value="1"/>
</dbReference>
<dbReference type="Gene3D" id="3.30.70.3290">
    <property type="match status" value="1"/>
</dbReference>
<dbReference type="Gene3D" id="3.40.50.720">
    <property type="entry name" value="NAD(P)-binding Rossmann-like Domain"/>
    <property type="match status" value="3"/>
</dbReference>
<dbReference type="Pfam" id="PF00550">
    <property type="entry name" value="PP-binding"/>
    <property type="match status" value="1"/>
</dbReference>
<evidence type="ECO:0000313" key="14">
    <source>
        <dbReference type="Proteomes" id="UP001500460"/>
    </source>
</evidence>
<keyword evidence="14" id="KW-1185">Reference proteome</keyword>
<dbReference type="InterPro" id="IPR036291">
    <property type="entry name" value="NAD(P)-bd_dom_sf"/>
</dbReference>
<dbReference type="Pfam" id="PF00109">
    <property type="entry name" value="ketoacyl-synt"/>
    <property type="match status" value="1"/>
</dbReference>
<dbReference type="PROSITE" id="PS52004">
    <property type="entry name" value="KS3_2"/>
    <property type="match status" value="1"/>
</dbReference>
<dbReference type="Pfam" id="PF08240">
    <property type="entry name" value="ADH_N"/>
    <property type="match status" value="1"/>
</dbReference>
<dbReference type="Pfam" id="PF00107">
    <property type="entry name" value="ADH_zinc_N"/>
    <property type="match status" value="1"/>
</dbReference>
<evidence type="ECO:0000259" key="11">
    <source>
        <dbReference type="PROSITE" id="PS52004"/>
    </source>
</evidence>
<dbReference type="SMART" id="SM00825">
    <property type="entry name" value="PKS_KS"/>
    <property type="match status" value="1"/>
</dbReference>
<dbReference type="InterPro" id="IPR020843">
    <property type="entry name" value="ER"/>
</dbReference>
<dbReference type="Gene3D" id="3.40.50.150">
    <property type="entry name" value="Vaccinia Virus protein VP39"/>
    <property type="match status" value="1"/>
</dbReference>
<feature type="domain" description="Carrier" evidence="10">
    <location>
        <begin position="2388"/>
        <end position="2462"/>
    </location>
</feature>
<dbReference type="PROSITE" id="PS50075">
    <property type="entry name" value="CARRIER"/>
    <property type="match status" value="1"/>
</dbReference>
<keyword evidence="7" id="KW-0511">Multifunctional enzyme</keyword>
<keyword evidence="4" id="KW-0808">Transferase</keyword>
<dbReference type="PANTHER" id="PTHR43775:SF37">
    <property type="entry name" value="SI:DKEY-61P9.11"/>
    <property type="match status" value="1"/>
</dbReference>
<comment type="caution">
    <text evidence="13">The sequence shown here is derived from an EMBL/GenBank/DDBJ whole genome shotgun (WGS) entry which is preliminary data.</text>
</comment>
<dbReference type="InterPro" id="IPR032821">
    <property type="entry name" value="PKS_assoc"/>
</dbReference>
<feature type="active site" description="Proton donor; for dehydratase activity" evidence="9">
    <location>
        <position position="1091"/>
    </location>
</feature>
<evidence type="ECO:0000256" key="7">
    <source>
        <dbReference type="ARBA" id="ARBA00023268"/>
    </source>
</evidence>
<keyword evidence="8" id="KW-0012">Acyltransferase</keyword>
<dbReference type="SMART" id="SM00827">
    <property type="entry name" value="PKS_AT"/>
    <property type="match status" value="1"/>
</dbReference>
<dbReference type="InterPro" id="IPR013154">
    <property type="entry name" value="ADH-like_N"/>
</dbReference>
<feature type="domain" description="PKS/mFAS DH" evidence="12">
    <location>
        <begin position="898"/>
        <end position="1173"/>
    </location>
</feature>
<evidence type="ECO:0000259" key="12">
    <source>
        <dbReference type="PROSITE" id="PS52019"/>
    </source>
</evidence>
<dbReference type="InterPro" id="IPR042104">
    <property type="entry name" value="PKS_dehydratase_sf"/>
</dbReference>
<dbReference type="PANTHER" id="PTHR43775">
    <property type="entry name" value="FATTY ACID SYNTHASE"/>
    <property type="match status" value="1"/>
</dbReference>
<evidence type="ECO:0000256" key="9">
    <source>
        <dbReference type="PROSITE-ProRule" id="PRU01363"/>
    </source>
</evidence>
<dbReference type="SMART" id="SM00822">
    <property type="entry name" value="PKS_KR"/>
    <property type="match status" value="1"/>
</dbReference>
<dbReference type="Pfam" id="PF14765">
    <property type="entry name" value="PS-DH"/>
    <property type="match status" value="1"/>
</dbReference>
<dbReference type="Pfam" id="PF00698">
    <property type="entry name" value="Acyl_transf_1"/>
    <property type="match status" value="1"/>
</dbReference>
<dbReference type="InterPro" id="IPR014043">
    <property type="entry name" value="Acyl_transferase_dom"/>
</dbReference>
<sequence>MAELAQAVAVIGTACRLPGGISDLDGLWTALVKGDDLIGEAPPDRFDAADFLDGGRRRPGRSYTVAGGFLPDIQGFDCEYFRGISPREAQHMDPQQRMLLELAVEALDDAGVDPADCAGTDGAVFVGCSSHDFGRLAQARPARGDVHSMTGIALANTANRISHLLDWHGESFALDTACSSALTAVHRAYEHLCAGRTRMALAGGINILLDPRVFAGFSAASMLSPTGRCRAFSADADGYVRSEGGGLLLLKRLPDALADGDRVHAVILGSGANNDGRTPGIALPNGQAQQSLLTAAYAAASVHPDRLVYMEAHGTGTAIGDPVECEAIGRALGTRRTVGPLPIGSVKTNLGHLEPASGVPGLLKAILVLRHGLVPPTLHAEPLNPRIGFHELNLAPTVRPHRVEVSPDAVVGVNSFGFGGANAHVLLGPAPSGPGPGPGPRAAAGGPLPVMVTARGPSALAEACGRLAERLEEADPGAFYGIAHTTTRRRARHDHRTVVLAETAQEAASALTAAARGERPAPGSATARTVAHGRVAFAFTGNGSQWPGMGAELLRADPVFRQAVERAAGVLDDLLGWSVVDALAAGDAQRLKSTGTAQPLLFAYQLGVVEVLRAHGVRPQAVVGHSVGEIAAACVAGALDLASAARVVAARSRAQETTAGTGRMAAVGLGEEELAAELAPYGGRLELAGVNSRTDTTVAGPGADVALLSRHVQERGVFARELDLDYAFHSAAMDPIREALLTGLAGLTSAKPTLPFASTVTGSVLEAGPLDAEYWWRNVREPVRFAPAVEALAAQGFDVFVEIGPHSVLGPYLRRLTRGGSPPAAVVKTGSRRADGPAALRGTVAHLLAAGAAVDTDGHFPRPVPPVELPAYPWQRERYWEAEPGWWSGIAGDGVSLHPLLGQRAVTAGPAWHGVLSTVRSPWLSEHRVGRTTVLPATGHLEIALAAGRHLLDTTVLEVTDLSLTSACVLPGEDSTDDLLLQTGLEPRTGTVTIAGRTGPDAPWQHHAQGRVRRLLRPAPAPLDLAALRDRLHPDPVPAAAHYRGLAAGGITHGPAFQVLTEFRLGEGELLASYRTDQSTDGYLAHPVVTDGALQAGAPLLAGAAGEALFLPVQLAAVRLWHPPAPEGHLHLRLVGATGREAVWDVSLTDRDGRVCMELEGCRLRRFDQHGGTPAALQELVLRAAPRGAAAPVRLPAPAELMARTAPARARLRDRVDDRYEQVTARTGQIAALFARRAVETLLPGRTDFGLDDLCEAGALPKYRPYLRRLATTMCAFGLAERTAHDRWRLTGGTTAADPLDRIRPLLADLPDALTLTLPGLRCGLRLTRLLRGADDPREVLFGEADQHFLTQLYGTAPHLRLHNAYAGKLLGAMAEQWPADRPLRVLEVGAGTGGMTGALLPVLPPERTRYLFTDRSAGFLAKAKARFAAYDFVEYATFDLDHDSAGQGMHANQFDVVVAANALHTAKDLGAAVDRLAVLLADRGVLLALESHDSDWVSTFFGVLDDYWDYTDTDLRQDSPLLTREQWKALLGAHGFDAVACTGEAPDVERASDSVILARRATAPASPCPPPATPPPAGRWLVAADGPDALSGRLAEALGTRSLPLDGPDWAATVPSGPDHRVRAVLLLDPADQAGPAGSAAPAPDPAAAITRAACRVRDVVAALGTCREASLWLVLPPTGLFPAPERPRAPEAAALWALGRTVAGEHPAIEVRMISLERSGDTGRDAARLLAELDDPGAEREIVLTGGGRFVPRLTTAAPPVCRRADGYRLSLRDPGMAHRLVWEPYDVPVPSAGEVLVAVRAAALNYRDVMLATGLIPDDRPVPGLRGPALGLEGAGEVVAVGAGVTGLAPGDRVFGSGAGWFASHVVVRAEQLGRVPERMSFAEAATLPAVFLTVQYGLERLARLRAGERVLVHGAAGGVGLAALQYAWSAGAEVIATAGAPAKRDLLRMLGVRHVLNSRDLRFAEDVRELTDGRGVDVVLNSLAGEAIARGLECLSPGGRFVELGKRDLYANTPLLLGPFRRNIAYFGVDVAALPEQLPQVAAEEFAELCRRVADGRYRPLPHQVHPADAVPEAFRSLRHSHHLGKIVIELGEPVPVEQPVSPAAPDATGSYLVTGGLSGLGAALAEHLVRRGARHLVLVGRRGADSPEAPALLKRLAAAGARVTALAADVADREAMRQAIADADGAGHPVRGVLHAAMVLDDAPLAQLTAERFDAVLHPKVRGAAVLSDLTLDRELDFFHVCSSVAALGGNKLQSAYVAANAYLEALVRRRRAQGLPGSAQALGGVAETGFVVRTGFEQTLHRMGFGSVTPAEIWQAFERQLGHGPHVGVFGRVDWERMGQLLAGLNRPAFAACRQAAGRAGVSRAEALRSRLAALSGDEAVEAVSAELAALVAEVAQTTPERVDRTCKLDQLGLDSLMVVELSVAVDRALGCNIPALELMAASCLDDLARRVLPLVAGGAR</sequence>
<name>A0ABP5WKQ0_9ACTN</name>
<dbReference type="RefSeq" id="WP_344601262.1">
    <property type="nucleotide sequence ID" value="NZ_BAAATK010000008.1"/>
</dbReference>
<evidence type="ECO:0000256" key="3">
    <source>
        <dbReference type="ARBA" id="ARBA00022553"/>
    </source>
</evidence>
<dbReference type="EMBL" id="BAAATK010000008">
    <property type="protein sequence ID" value="GAA2429588.1"/>
    <property type="molecule type" value="Genomic_DNA"/>
</dbReference>
<dbReference type="Gene3D" id="3.40.47.10">
    <property type="match status" value="1"/>
</dbReference>
<dbReference type="InterPro" id="IPR001227">
    <property type="entry name" value="Ac_transferase_dom_sf"/>
</dbReference>
<accession>A0ABP5WKQ0</accession>
<dbReference type="PROSITE" id="PS00012">
    <property type="entry name" value="PHOSPHOPANTETHEINE"/>
    <property type="match status" value="1"/>
</dbReference>
<dbReference type="InterPro" id="IPR050091">
    <property type="entry name" value="PKS_NRPS_Biosynth_Enz"/>
</dbReference>
<dbReference type="InterPro" id="IPR049552">
    <property type="entry name" value="PKS_DH_N"/>
</dbReference>
<feature type="region of interest" description="N-terminal hotdog fold" evidence="9">
    <location>
        <begin position="898"/>
        <end position="1019"/>
    </location>
</feature>
<dbReference type="InterPro" id="IPR049900">
    <property type="entry name" value="PKS_mFAS_DH"/>
</dbReference>
<dbReference type="InterPro" id="IPR020807">
    <property type="entry name" value="PKS_DH"/>
</dbReference>
<dbReference type="SMART" id="SM00826">
    <property type="entry name" value="PKS_DH"/>
    <property type="match status" value="1"/>
</dbReference>
<gene>
    <name evidence="13" type="ORF">GCM10010421_17170</name>
</gene>
<dbReference type="Gene3D" id="1.10.1200.10">
    <property type="entry name" value="ACP-like"/>
    <property type="match status" value="1"/>
</dbReference>
<proteinExistence type="predicted"/>
<dbReference type="InterPro" id="IPR036736">
    <property type="entry name" value="ACP-like_sf"/>
</dbReference>
<dbReference type="Proteomes" id="UP001500460">
    <property type="component" value="Unassembled WGS sequence"/>
</dbReference>
<dbReference type="SUPFAM" id="SSF55048">
    <property type="entry name" value="Probable ACP-binding domain of malonyl-CoA ACP transacylase"/>
    <property type="match status" value="1"/>
</dbReference>
<keyword evidence="5" id="KW-0521">NADP</keyword>
<organism evidence="13 14">
    <name type="scientific">Streptomyces glaucus</name>
    <dbReference type="NCBI Taxonomy" id="284029"/>
    <lineage>
        <taxon>Bacteria</taxon>
        <taxon>Bacillati</taxon>
        <taxon>Actinomycetota</taxon>
        <taxon>Actinomycetes</taxon>
        <taxon>Kitasatosporales</taxon>
        <taxon>Streptomycetaceae</taxon>
        <taxon>Streptomyces</taxon>
    </lineage>
</organism>
<dbReference type="SUPFAM" id="SSF53335">
    <property type="entry name" value="S-adenosyl-L-methionine-dependent methyltransferases"/>
    <property type="match status" value="1"/>
</dbReference>
<dbReference type="InterPro" id="IPR011032">
    <property type="entry name" value="GroES-like_sf"/>
</dbReference>
<feature type="active site" description="Proton acceptor; for dehydratase activity" evidence="9">
    <location>
        <position position="927"/>
    </location>
</feature>
<feature type="domain" description="Ketosynthase family 3 (KS3)" evidence="11">
    <location>
        <begin position="5"/>
        <end position="429"/>
    </location>
</feature>
<dbReference type="InterPro" id="IPR020841">
    <property type="entry name" value="PKS_Beta-ketoAc_synthase_dom"/>
</dbReference>
<dbReference type="InterPro" id="IPR013149">
    <property type="entry name" value="ADH-like_C"/>
</dbReference>